<evidence type="ECO:0000313" key="4">
    <source>
        <dbReference type="EMBL" id="POP45507.1"/>
    </source>
</evidence>
<dbReference type="AlphaFoldDB" id="A0A2P5GQ36"/>
<dbReference type="InterPro" id="IPR036390">
    <property type="entry name" value="WH_DNA-bd_sf"/>
</dbReference>
<dbReference type="PANTHER" id="PTHR30363">
    <property type="entry name" value="HTH-TYPE TRANSCRIPTIONAL REGULATOR SRLR-RELATED"/>
    <property type="match status" value="1"/>
</dbReference>
<dbReference type="Gene3D" id="1.10.10.10">
    <property type="entry name" value="Winged helix-like DNA-binding domain superfamily/Winged helix DNA-binding domain"/>
    <property type="match status" value="1"/>
</dbReference>
<dbReference type="EMBL" id="PQGD01000008">
    <property type="protein sequence ID" value="POP48668.1"/>
    <property type="molecule type" value="Genomic_DNA"/>
</dbReference>
<dbReference type="GO" id="GO:0003700">
    <property type="term" value="F:DNA-binding transcription factor activity"/>
    <property type="evidence" value="ECO:0007669"/>
    <property type="project" value="InterPro"/>
</dbReference>
<dbReference type="InterPro" id="IPR037171">
    <property type="entry name" value="NagB/RpiA_transferase-like"/>
</dbReference>
<comment type="caution">
    <text evidence="5">The sequence shown here is derived from an EMBL/GenBank/DDBJ whole genome shotgun (WGS) entry which is preliminary data.</text>
</comment>
<evidence type="ECO:0000313" key="6">
    <source>
        <dbReference type="Proteomes" id="UP000237073"/>
    </source>
</evidence>
<dbReference type="InterPro" id="IPR014036">
    <property type="entry name" value="DeoR-like_C"/>
</dbReference>
<keyword evidence="1" id="KW-0805">Transcription regulation</keyword>
<keyword evidence="2" id="KW-0804">Transcription</keyword>
<feature type="domain" description="HTH deoR-type" evidence="3">
    <location>
        <begin position="13"/>
        <end position="68"/>
    </location>
</feature>
<dbReference type="OrthoDB" id="5685843at2"/>
<evidence type="ECO:0000313" key="5">
    <source>
        <dbReference type="EMBL" id="POP48668.1"/>
    </source>
</evidence>
<dbReference type="SUPFAM" id="SSF46785">
    <property type="entry name" value="Winged helix' DNA-binding domain"/>
    <property type="match status" value="1"/>
</dbReference>
<evidence type="ECO:0000313" key="7">
    <source>
        <dbReference type="Proteomes" id="UP000247005"/>
    </source>
</evidence>
<dbReference type="SMART" id="SM00420">
    <property type="entry name" value="HTH_DEOR"/>
    <property type="match status" value="1"/>
</dbReference>
<proteinExistence type="predicted"/>
<evidence type="ECO:0000256" key="2">
    <source>
        <dbReference type="ARBA" id="ARBA00023163"/>
    </source>
</evidence>
<dbReference type="SMART" id="SM01134">
    <property type="entry name" value="DeoRC"/>
    <property type="match status" value="1"/>
</dbReference>
<dbReference type="InterPro" id="IPR001034">
    <property type="entry name" value="DeoR_HTH"/>
</dbReference>
<organism evidence="5 7">
    <name type="scientific">Superficieibacter electus</name>
    <dbReference type="NCBI Taxonomy" id="2022662"/>
    <lineage>
        <taxon>Bacteria</taxon>
        <taxon>Pseudomonadati</taxon>
        <taxon>Pseudomonadota</taxon>
        <taxon>Gammaproteobacteria</taxon>
        <taxon>Enterobacterales</taxon>
        <taxon>Enterobacteriaceae</taxon>
        <taxon>Superficieibacter</taxon>
    </lineage>
</organism>
<dbReference type="Proteomes" id="UP000237073">
    <property type="component" value="Unassembled WGS sequence"/>
</dbReference>
<dbReference type="Pfam" id="PF00455">
    <property type="entry name" value="DeoRC"/>
    <property type="match status" value="1"/>
</dbReference>
<dbReference type="Pfam" id="PF08220">
    <property type="entry name" value="HTH_DeoR"/>
    <property type="match status" value="1"/>
</dbReference>
<dbReference type="InterPro" id="IPR036388">
    <property type="entry name" value="WH-like_DNA-bd_sf"/>
</dbReference>
<reference evidence="6 7" key="1">
    <citation type="submission" date="2018-01" db="EMBL/GenBank/DDBJ databases">
        <title>Superficieibacter electus gen. nov., sp. nov., an extended-spectrum beta-lactamase possessing member of the Enterobacteriaceae family, isolated from intensive care unit surfaces.</title>
        <authorList>
            <person name="Potter R.F."/>
            <person name="D'Souza A.W."/>
        </authorList>
    </citation>
    <scope>NUCLEOTIDE SEQUENCE [LARGE SCALE GENOMIC DNA]</scope>
    <source>
        <strain evidence="5 7">BP-1</strain>
        <strain evidence="4 6">BP-2</strain>
    </source>
</reference>
<sequence>MTSVNVPRKSSTLLKRRLKIAEIVAAQGEIKVDDLSAQLGVSGVTIRGDLSYLEQQGYLKRSFGGAIATPTTPAEPEAVLQAATPSLAQQMEIARHCVRLIRDRDTLFLGHGAFCRKIIPLLSEVKKLRLITNDPEHALLANQFIDGEIILAGSEMLRPDTALAGKSLEQAFQHYTLTHSILEVSNIDAEGALNIAMPRLAPAWQLCFDHAQNKTVIVTADSASATASIGHIDQAENVIVYRSINEHYQQQLQHADFVILYTSNECFTWTNRERFQE</sequence>
<evidence type="ECO:0000259" key="3">
    <source>
        <dbReference type="PROSITE" id="PS51000"/>
    </source>
</evidence>
<dbReference type="InterPro" id="IPR050313">
    <property type="entry name" value="Carb_Metab_HTH_regulators"/>
</dbReference>
<accession>A0A2P5GQ36</accession>
<protein>
    <submittedName>
        <fullName evidence="5">DeoR family transcriptional regulator</fullName>
    </submittedName>
</protein>
<gene>
    <name evidence="5" type="ORF">CHU32_11125</name>
    <name evidence="4" type="ORF">CHU33_08195</name>
</gene>
<dbReference type="SUPFAM" id="SSF100950">
    <property type="entry name" value="NagB/RpiA/CoA transferase-like"/>
    <property type="match status" value="1"/>
</dbReference>
<dbReference type="EMBL" id="PQGE01000006">
    <property type="protein sequence ID" value="POP45507.1"/>
    <property type="molecule type" value="Genomic_DNA"/>
</dbReference>
<dbReference type="Proteomes" id="UP000247005">
    <property type="component" value="Unassembled WGS sequence"/>
</dbReference>
<keyword evidence="6" id="KW-1185">Reference proteome</keyword>
<dbReference type="PROSITE" id="PS51000">
    <property type="entry name" value="HTH_DEOR_2"/>
    <property type="match status" value="1"/>
</dbReference>
<name>A0A2P5GQ36_9ENTR</name>
<evidence type="ECO:0000256" key="1">
    <source>
        <dbReference type="ARBA" id="ARBA00023015"/>
    </source>
</evidence>
<dbReference type="PANTHER" id="PTHR30363:SF44">
    <property type="entry name" value="AGA OPERON TRANSCRIPTIONAL REPRESSOR-RELATED"/>
    <property type="match status" value="1"/>
</dbReference>
<dbReference type="RefSeq" id="WP_103675599.1">
    <property type="nucleotide sequence ID" value="NZ_PQGD01000008.1"/>
</dbReference>